<gene>
    <name evidence="2" type="ORF">B0I31_101158</name>
</gene>
<dbReference type="PANTHER" id="PTHR28008:SF1">
    <property type="entry name" value="DOMAIN PROTEIN, PUTATIVE (AFU_ORTHOLOGUE AFUA_3G10980)-RELATED"/>
    <property type="match status" value="1"/>
</dbReference>
<keyword evidence="1" id="KW-1133">Transmembrane helix</keyword>
<evidence type="ECO:0000256" key="1">
    <source>
        <dbReference type="SAM" id="Phobius"/>
    </source>
</evidence>
<evidence type="ECO:0000313" key="3">
    <source>
        <dbReference type="Proteomes" id="UP000241118"/>
    </source>
</evidence>
<dbReference type="Proteomes" id="UP000241118">
    <property type="component" value="Unassembled WGS sequence"/>
</dbReference>
<feature type="transmembrane region" description="Helical" evidence="1">
    <location>
        <begin position="59"/>
        <end position="80"/>
    </location>
</feature>
<protein>
    <submittedName>
        <fullName evidence="2">VanZ like protein</fullName>
    </submittedName>
</protein>
<feature type="transmembrane region" description="Helical" evidence="1">
    <location>
        <begin position="86"/>
        <end position="103"/>
    </location>
</feature>
<feature type="transmembrane region" description="Helical" evidence="1">
    <location>
        <begin position="35"/>
        <end position="52"/>
    </location>
</feature>
<keyword evidence="1" id="KW-0472">Membrane</keyword>
<keyword evidence="1" id="KW-0812">Transmembrane</keyword>
<organism evidence="2 3">
    <name type="scientific">Saccharothrix carnea</name>
    <dbReference type="NCBI Taxonomy" id="1280637"/>
    <lineage>
        <taxon>Bacteria</taxon>
        <taxon>Bacillati</taxon>
        <taxon>Actinomycetota</taxon>
        <taxon>Actinomycetes</taxon>
        <taxon>Pseudonocardiales</taxon>
        <taxon>Pseudonocardiaceae</taxon>
        <taxon>Saccharothrix</taxon>
    </lineage>
</organism>
<reference evidence="2 3" key="1">
    <citation type="submission" date="2018-03" db="EMBL/GenBank/DDBJ databases">
        <title>Genomic Encyclopedia of Type Strains, Phase III (KMG-III): the genomes of soil and plant-associated and newly described type strains.</title>
        <authorList>
            <person name="Whitman W."/>
        </authorList>
    </citation>
    <scope>NUCLEOTIDE SEQUENCE [LARGE SCALE GENOMIC DNA]</scope>
    <source>
        <strain evidence="2 3">CGMCC 4.7097</strain>
    </source>
</reference>
<keyword evidence="3" id="KW-1185">Reference proteome</keyword>
<dbReference type="RefSeq" id="WP_106613346.1">
    <property type="nucleotide sequence ID" value="NZ_PYAX01000001.1"/>
</dbReference>
<proteinExistence type="predicted"/>
<comment type="caution">
    <text evidence="2">The sequence shown here is derived from an EMBL/GenBank/DDBJ whole genome shotgun (WGS) entry which is preliminary data.</text>
</comment>
<dbReference type="PANTHER" id="PTHR28008">
    <property type="entry name" value="DOMAIN PROTEIN, PUTATIVE (AFU_ORTHOLOGUE AFUA_3G10980)-RELATED"/>
    <property type="match status" value="1"/>
</dbReference>
<dbReference type="OrthoDB" id="5194541at2"/>
<accession>A0A2P8IHM4</accession>
<dbReference type="AlphaFoldDB" id="A0A2P8IHM4"/>
<name>A0A2P8IHM4_SACCR</name>
<evidence type="ECO:0000313" key="2">
    <source>
        <dbReference type="EMBL" id="PSL57944.1"/>
    </source>
</evidence>
<dbReference type="EMBL" id="PYAX01000001">
    <property type="protein sequence ID" value="PSL57944.1"/>
    <property type="molecule type" value="Genomic_DNA"/>
</dbReference>
<sequence length="116" mass="12307">MGPRILPFVVAVLLSVIVLFTPASGVPTAPPGTDKVVHFVLFALLMGTGRYARLPTWPLAACLFGYAAVSEALQWLITALNRGGDVLDALVDVAGIGFAYLLARSATRKRRTPLGE</sequence>